<evidence type="ECO:0000256" key="1">
    <source>
        <dbReference type="ARBA" id="ARBA00022679"/>
    </source>
</evidence>
<comment type="similarity">
    <text evidence="7">Belongs to the GlnD family.</text>
</comment>
<dbReference type="SUPFAM" id="SSF81593">
    <property type="entry name" value="Nucleotidyltransferase substrate binding subunit/domain"/>
    <property type="match status" value="1"/>
</dbReference>
<feature type="domain" description="ACT" evidence="8">
    <location>
        <begin position="737"/>
        <end position="821"/>
    </location>
</feature>
<gene>
    <name evidence="7" type="primary">glnD</name>
    <name evidence="10" type="ORF">CA606_15320</name>
</gene>
<dbReference type="CDD" id="cd04900">
    <property type="entry name" value="ACT_UUR-like_1"/>
    <property type="match status" value="1"/>
</dbReference>
<dbReference type="SUPFAM" id="SSF81301">
    <property type="entry name" value="Nucleotidyltransferase"/>
    <property type="match status" value="1"/>
</dbReference>
<protein>
    <recommendedName>
        <fullName evidence="7">Bifunctional uridylyltransferase/uridylyl-removing enzyme</fullName>
        <shortName evidence="7">UTase/UR</shortName>
    </recommendedName>
    <alternativeName>
        <fullName evidence="7">Bifunctional [protein-PII] modification enzyme</fullName>
    </alternativeName>
    <alternativeName>
        <fullName evidence="7">Bifunctional nitrogen sensor protein</fullName>
    </alternativeName>
    <domain>
        <recommendedName>
            <fullName evidence="7">[Protein-PII] uridylyltransferase</fullName>
            <shortName evidence="7">PII uridylyltransferase</shortName>
            <shortName evidence="7">UTase</shortName>
            <ecNumber evidence="7">2.7.7.59</ecNumber>
        </recommendedName>
    </domain>
    <domain>
        <recommendedName>
            <fullName evidence="7">[Protein-PII]-UMP uridylyl-removing enzyme</fullName>
            <shortName evidence="7">UR</shortName>
            <ecNumber evidence="7">3.1.4.-</ecNumber>
        </recommendedName>
    </domain>
</protein>
<proteinExistence type="inferred from homology"/>
<dbReference type="EMBL" id="CP023315">
    <property type="protein sequence ID" value="ATC33592.1"/>
    <property type="molecule type" value="Genomic_DNA"/>
</dbReference>
<comment type="function">
    <text evidence="7">Modifies, by uridylylation and deuridylylation, the PII regulatory proteins (GlnB and homologs), in response to the nitrogen status of the cell that GlnD senses through the glutamine level. Under low glutamine levels, catalyzes the conversion of the PII proteins and UTP to PII-UMP and PPi, while under higher glutamine levels, GlnD hydrolyzes PII-UMP to PII and UMP (deuridylylation). Thus, controls uridylylation state and activity of the PII proteins, and plays an important role in the regulation of nitrogen metabolism.</text>
</comment>
<comment type="catalytic activity">
    <reaction evidence="7">
        <text>[protein-PII]-L-tyrosine + UTP = [protein-PII]-uridylyl-L-tyrosine + diphosphate</text>
        <dbReference type="Rhea" id="RHEA:13673"/>
        <dbReference type="Rhea" id="RHEA-COMP:12147"/>
        <dbReference type="Rhea" id="RHEA-COMP:12148"/>
        <dbReference type="ChEBI" id="CHEBI:33019"/>
        <dbReference type="ChEBI" id="CHEBI:46398"/>
        <dbReference type="ChEBI" id="CHEBI:46858"/>
        <dbReference type="ChEBI" id="CHEBI:90602"/>
        <dbReference type="EC" id="2.7.7.59"/>
    </reaction>
</comment>
<keyword evidence="1 7" id="KW-0808">Transferase</keyword>
<dbReference type="RefSeq" id="WP_096052961.1">
    <property type="nucleotide sequence ID" value="NZ_CP023315.3"/>
</dbReference>
<dbReference type="CDD" id="cd04899">
    <property type="entry name" value="ACT_ACR-UUR-like_2"/>
    <property type="match status" value="1"/>
</dbReference>
<evidence type="ECO:0000259" key="8">
    <source>
        <dbReference type="PROSITE" id="PS51671"/>
    </source>
</evidence>
<comment type="caution">
    <text evidence="7">Lacks conserved residue(s) required for the propagation of feature annotation.</text>
</comment>
<dbReference type="PROSITE" id="PS51831">
    <property type="entry name" value="HD"/>
    <property type="match status" value="1"/>
</dbReference>
<reference evidence="11" key="1">
    <citation type="submission" date="2017-09" db="EMBL/GenBank/DDBJ databases">
        <title>Genome evolution observed in wild isolates of Caulobacter crescentus.</title>
        <authorList>
            <person name="Ely B."/>
            <person name="Wilson K."/>
            <person name="Scott D."/>
        </authorList>
    </citation>
    <scope>NUCLEOTIDE SEQUENCE [LARGE SCALE GENOMIC DNA]</scope>
    <source>
        <strain evidence="11">CB13b1a</strain>
    </source>
</reference>
<keyword evidence="4 7" id="KW-0378">Hydrolase</keyword>
<sequence>MPRRLRPTRLEHVVDGHALRARLSAAALDSIGNEAEQRARAIEILKQALFRGRMIAKERLENGASGVETSRLLSGVTDEVITALYDFTTVHVFRARNPTEGERLCLLAVGGYGRGTLAPFSDIDLLFLRPYKQTPHAESVIEYMLYALWDLGFKVGHASRTIEECVRLSKEDFTIRTSILEARRLTGDERLAEDLKRRFRDEVMKATGAQFVAAKLKERDDRQARAGASRYMVEPNVKEGKGGLRDLHTLMWIAEYLHPVDRPEDVFKMEVFSSREIKAFIRAFDFLHAVRAHLHFTTGRPEERLTFDLQPEIARRMGYGDRGDAPAVERFMRRYFLIAKEVGTLTRAFSAKLEAEHFKNEPKGISRFLPGARPKRKALDVEGFYEDGGRLNIAGPEIFETDPVNLIRLFKIADERDLDLHPDAFTAVTRSLPLITSKVRRDPDACRAFLHLLARGKRSYRTLTLMNDAGVLGRFVPEFGRVVAQMQFNMYHSYTVDEHTLRAVGVIGDMAAGKLVEDHPLSVSIMPLIEDRESLFLAMLLHDTGKGGVGGQEKAGARSARSACERLGVERSKVELVAWLVENHLVMSDFAQKRDVSDPGTVAAFARIVENPERLRLLLVITVADIRAVGPGVWNGWKGQLLRELYNATEAVFRGGRGSDAAANVQRHQESTAEAARAALLEMDPAAKGWVAAMENAYFSAFSQDDLFHHAELARRATIQGGAAAEGQVRPGSNAAEVVVAAKDRRGLFADLALAISSLGGNVVGARVFTSRQGQALDVFYVQDVMGAPFGCENPRALRRLADALEAAGKGDALAVEPRRGSELARAAAFAIAPSVTIDNDASNDATVVEASGRDRPGLLHALAKTLADSALSIQSAHIDGYGERAVDAFYVQTAEGGKVSDTRKLNTLKTDLLAALEQNEAGAPAARPGLKRARASVAR</sequence>
<dbReference type="Pfam" id="PF08335">
    <property type="entry name" value="GlnD_UR_UTase"/>
    <property type="match status" value="1"/>
</dbReference>
<dbReference type="InterPro" id="IPR045865">
    <property type="entry name" value="ACT-like_dom_sf"/>
</dbReference>
<evidence type="ECO:0000313" key="11">
    <source>
        <dbReference type="Proteomes" id="UP000217311"/>
    </source>
</evidence>
<dbReference type="PANTHER" id="PTHR47320:SF1">
    <property type="entry name" value="BIFUNCTIONAL URIDYLYLTRANSFERASE_URIDYLYL-REMOVING ENZYME"/>
    <property type="match status" value="1"/>
</dbReference>
<dbReference type="Pfam" id="PF01966">
    <property type="entry name" value="HD"/>
    <property type="match status" value="1"/>
</dbReference>
<dbReference type="InterPro" id="IPR013546">
    <property type="entry name" value="PII_UdlTrfase/GS_AdlTrfase"/>
</dbReference>
<feature type="domain" description="HD" evidence="9">
    <location>
        <begin position="496"/>
        <end position="618"/>
    </location>
</feature>
<dbReference type="NCBIfam" id="TIGR01693">
    <property type="entry name" value="UTase_glnD"/>
    <property type="match status" value="1"/>
</dbReference>
<dbReference type="InterPro" id="IPR043519">
    <property type="entry name" value="NT_sf"/>
</dbReference>
<dbReference type="GO" id="GO:0008773">
    <property type="term" value="F:[protein-PII] uridylyltransferase activity"/>
    <property type="evidence" value="ECO:0007669"/>
    <property type="project" value="UniProtKB-UniRule"/>
</dbReference>
<dbReference type="CDD" id="cd00077">
    <property type="entry name" value="HDc"/>
    <property type="match status" value="1"/>
</dbReference>
<evidence type="ECO:0000256" key="5">
    <source>
        <dbReference type="ARBA" id="ARBA00022842"/>
    </source>
</evidence>
<dbReference type="EC" id="3.1.4.-" evidence="7"/>
<dbReference type="Gene3D" id="3.30.460.10">
    <property type="entry name" value="Beta Polymerase, domain 2"/>
    <property type="match status" value="1"/>
</dbReference>
<comment type="activity regulation">
    <text evidence="7">Uridylyltransferase (UTase) activity is inhibited by glutamine, while glutamine activates uridylyl-removing (UR) activity.</text>
</comment>
<dbReference type="PROSITE" id="PS51671">
    <property type="entry name" value="ACT"/>
    <property type="match status" value="2"/>
</dbReference>
<evidence type="ECO:0000256" key="7">
    <source>
        <dbReference type="HAMAP-Rule" id="MF_00277"/>
    </source>
</evidence>
<dbReference type="CDD" id="cd05401">
    <property type="entry name" value="NT_GlnE_GlnD_like"/>
    <property type="match status" value="1"/>
</dbReference>
<comment type="domain">
    <text evidence="7">Has four distinct domains: an N-terminal nucleotidyltransferase (NT) domain responsible for UTase activity, a central HD domain that encodes UR activity, and two C-terminal ACT domains that seem to have a role in glutamine sensing.</text>
</comment>
<dbReference type="NCBIfam" id="NF003467">
    <property type="entry name" value="PRK05092.1"/>
    <property type="match status" value="1"/>
</dbReference>
<comment type="cofactor">
    <cofactor evidence="7">
        <name>Mg(2+)</name>
        <dbReference type="ChEBI" id="CHEBI:18420"/>
    </cofactor>
</comment>
<name>A0A290MUP7_CAUVI</name>
<dbReference type="EC" id="2.7.7.59" evidence="7"/>
<dbReference type="PANTHER" id="PTHR47320">
    <property type="entry name" value="BIFUNCTIONAL URIDYLYLTRANSFERASE/URIDYLYL-REMOVING ENZYME"/>
    <property type="match status" value="1"/>
</dbReference>
<dbReference type="HAMAP" id="MF_00277">
    <property type="entry name" value="PII_uridylyl_transf"/>
    <property type="match status" value="1"/>
</dbReference>
<dbReference type="SUPFAM" id="SSF55021">
    <property type="entry name" value="ACT-like"/>
    <property type="match status" value="2"/>
</dbReference>
<keyword evidence="2 7" id="KW-0548">Nucleotidyltransferase</keyword>
<dbReference type="InterPro" id="IPR003607">
    <property type="entry name" value="HD/PDEase_dom"/>
</dbReference>
<dbReference type="GO" id="GO:0006808">
    <property type="term" value="P:regulation of nitrogen utilization"/>
    <property type="evidence" value="ECO:0007669"/>
    <property type="project" value="UniProtKB-UniRule"/>
</dbReference>
<organism evidence="10 11">
    <name type="scientific">Caulobacter vibrioides</name>
    <name type="common">Caulobacter crescentus</name>
    <dbReference type="NCBI Taxonomy" id="155892"/>
    <lineage>
        <taxon>Bacteria</taxon>
        <taxon>Pseudomonadati</taxon>
        <taxon>Pseudomonadota</taxon>
        <taxon>Alphaproteobacteria</taxon>
        <taxon>Caulobacterales</taxon>
        <taxon>Caulobacteraceae</taxon>
        <taxon>Caulobacter</taxon>
    </lineage>
</organism>
<dbReference type="Gene3D" id="1.10.3090.10">
    <property type="entry name" value="cca-adding enzyme, domain 2"/>
    <property type="match status" value="1"/>
</dbReference>
<dbReference type="InterPro" id="IPR006674">
    <property type="entry name" value="HD_domain"/>
</dbReference>
<evidence type="ECO:0000256" key="4">
    <source>
        <dbReference type="ARBA" id="ARBA00022801"/>
    </source>
</evidence>
<evidence type="ECO:0000259" key="9">
    <source>
        <dbReference type="PROSITE" id="PS51831"/>
    </source>
</evidence>
<keyword evidence="3" id="KW-0677">Repeat</keyword>
<dbReference type="SUPFAM" id="SSF81891">
    <property type="entry name" value="Poly A polymerase C-terminal region-like"/>
    <property type="match status" value="1"/>
</dbReference>
<accession>A0A290MUP7</accession>
<dbReference type="AlphaFoldDB" id="A0A290MUP7"/>
<feature type="region of interest" description="Uridylyltransferase" evidence="7">
    <location>
        <begin position="1"/>
        <end position="378"/>
    </location>
</feature>
<dbReference type="GO" id="GO:0008081">
    <property type="term" value="F:phosphoric diester hydrolase activity"/>
    <property type="evidence" value="ECO:0007669"/>
    <property type="project" value="UniProtKB-UniRule"/>
</dbReference>
<keyword evidence="6 7" id="KW-0511">Multifunctional enzyme</keyword>
<feature type="domain" description="ACT" evidence="8">
    <location>
        <begin position="848"/>
        <end position="929"/>
    </location>
</feature>
<dbReference type="Proteomes" id="UP000217311">
    <property type="component" value="Chromosome"/>
</dbReference>
<comment type="catalytic activity">
    <reaction evidence="7">
        <text>[protein-PII]-uridylyl-L-tyrosine + H2O = [protein-PII]-L-tyrosine + UMP + H(+)</text>
        <dbReference type="Rhea" id="RHEA:48600"/>
        <dbReference type="Rhea" id="RHEA-COMP:12147"/>
        <dbReference type="Rhea" id="RHEA-COMP:12148"/>
        <dbReference type="ChEBI" id="CHEBI:15377"/>
        <dbReference type="ChEBI" id="CHEBI:15378"/>
        <dbReference type="ChEBI" id="CHEBI:46858"/>
        <dbReference type="ChEBI" id="CHEBI:57865"/>
        <dbReference type="ChEBI" id="CHEBI:90602"/>
    </reaction>
</comment>
<evidence type="ECO:0000256" key="6">
    <source>
        <dbReference type="ARBA" id="ARBA00023268"/>
    </source>
</evidence>
<dbReference type="InterPro" id="IPR010043">
    <property type="entry name" value="UTase/UR"/>
</dbReference>
<dbReference type="PIRSF" id="PIRSF006288">
    <property type="entry name" value="PII_uridyltransf"/>
    <property type="match status" value="1"/>
</dbReference>
<keyword evidence="5 7" id="KW-0460">Magnesium</keyword>
<evidence type="ECO:0000256" key="3">
    <source>
        <dbReference type="ARBA" id="ARBA00022737"/>
    </source>
</evidence>
<dbReference type="SMART" id="SM00471">
    <property type="entry name" value="HDc"/>
    <property type="match status" value="1"/>
</dbReference>
<evidence type="ECO:0000256" key="2">
    <source>
        <dbReference type="ARBA" id="ARBA00022695"/>
    </source>
</evidence>
<evidence type="ECO:0000313" key="10">
    <source>
        <dbReference type="EMBL" id="ATC33592.1"/>
    </source>
</evidence>
<dbReference type="Gene3D" id="3.30.70.260">
    <property type="match status" value="1"/>
</dbReference>
<dbReference type="InterPro" id="IPR002912">
    <property type="entry name" value="ACT_dom"/>
</dbReference>